<dbReference type="AlphaFoldDB" id="A0AAP0Q740"/>
<sequence length="203" mass="22236">MDEEKEEQVQVQQNYSASILNKKKRVMVAIDENETSFHALQWTLDFLFPSATAAAAAAAAEPPPDHHKEEEEEEEVGSVILVHVHRPFQHLIIPAVPGPAAAAVYVPSSSVIESVKKAQEKNSAMLLSQASKLCKHTPVKVETVMMEGEPKEMICEAVEQTHPDLLILGSRGLGTLKRAFLGSVSDYCAHHAKCPVLIVKPQK</sequence>
<organism evidence="2 3">
    <name type="scientific">Stephania yunnanensis</name>
    <dbReference type="NCBI Taxonomy" id="152371"/>
    <lineage>
        <taxon>Eukaryota</taxon>
        <taxon>Viridiplantae</taxon>
        <taxon>Streptophyta</taxon>
        <taxon>Embryophyta</taxon>
        <taxon>Tracheophyta</taxon>
        <taxon>Spermatophyta</taxon>
        <taxon>Magnoliopsida</taxon>
        <taxon>Ranunculales</taxon>
        <taxon>Menispermaceae</taxon>
        <taxon>Menispermoideae</taxon>
        <taxon>Cissampelideae</taxon>
        <taxon>Stephania</taxon>
    </lineage>
</organism>
<dbReference type="Pfam" id="PF00582">
    <property type="entry name" value="Usp"/>
    <property type="match status" value="1"/>
</dbReference>
<reference evidence="2 3" key="1">
    <citation type="submission" date="2024-01" db="EMBL/GenBank/DDBJ databases">
        <title>Genome assemblies of Stephania.</title>
        <authorList>
            <person name="Yang L."/>
        </authorList>
    </citation>
    <scope>NUCLEOTIDE SEQUENCE [LARGE SCALE GENOMIC DNA]</scope>
    <source>
        <strain evidence="2">YNDBR</strain>
        <tissue evidence="2">Leaf</tissue>
    </source>
</reference>
<dbReference type="PANTHER" id="PTHR46553">
    <property type="entry name" value="ADENINE NUCLEOTIDE ALPHA HYDROLASES-LIKE SUPERFAMILY PROTEIN"/>
    <property type="match status" value="1"/>
</dbReference>
<dbReference type="EMBL" id="JBBNAF010000001">
    <property type="protein sequence ID" value="KAK9170212.1"/>
    <property type="molecule type" value="Genomic_DNA"/>
</dbReference>
<comment type="caution">
    <text evidence="2">The sequence shown here is derived from an EMBL/GenBank/DDBJ whole genome shotgun (WGS) entry which is preliminary data.</text>
</comment>
<dbReference type="SUPFAM" id="SSF52402">
    <property type="entry name" value="Adenine nucleotide alpha hydrolases-like"/>
    <property type="match status" value="1"/>
</dbReference>
<gene>
    <name evidence="2" type="ORF">Syun_002352</name>
</gene>
<dbReference type="Gene3D" id="3.40.50.620">
    <property type="entry name" value="HUPs"/>
    <property type="match status" value="1"/>
</dbReference>
<name>A0AAP0Q740_9MAGN</name>
<dbReference type="InterPro" id="IPR006016">
    <property type="entry name" value="UspA"/>
</dbReference>
<dbReference type="CDD" id="cd23659">
    <property type="entry name" value="USP_At3g01520-like"/>
    <property type="match status" value="1"/>
</dbReference>
<evidence type="ECO:0000313" key="2">
    <source>
        <dbReference type="EMBL" id="KAK9170212.1"/>
    </source>
</evidence>
<feature type="domain" description="UspA" evidence="1">
    <location>
        <begin position="24"/>
        <end position="200"/>
    </location>
</feature>
<evidence type="ECO:0000313" key="3">
    <source>
        <dbReference type="Proteomes" id="UP001420932"/>
    </source>
</evidence>
<evidence type="ECO:0000259" key="1">
    <source>
        <dbReference type="Pfam" id="PF00582"/>
    </source>
</evidence>
<protein>
    <recommendedName>
        <fullName evidence="1">UspA domain-containing protein</fullName>
    </recommendedName>
</protein>
<dbReference type="Proteomes" id="UP001420932">
    <property type="component" value="Unassembled WGS sequence"/>
</dbReference>
<proteinExistence type="predicted"/>
<accession>A0AAP0Q740</accession>
<dbReference type="PANTHER" id="PTHR46553:SF9">
    <property type="entry name" value="USPA DOMAIN-CONTAINING PROTEIN"/>
    <property type="match status" value="1"/>
</dbReference>
<dbReference type="InterPro" id="IPR006015">
    <property type="entry name" value="Universal_stress_UspA"/>
</dbReference>
<dbReference type="PRINTS" id="PR01438">
    <property type="entry name" value="UNVRSLSTRESS"/>
</dbReference>
<dbReference type="InterPro" id="IPR014729">
    <property type="entry name" value="Rossmann-like_a/b/a_fold"/>
</dbReference>
<keyword evidence="3" id="KW-1185">Reference proteome</keyword>